<name>J3PDX0_GAET3</name>
<evidence type="ECO:0000313" key="4">
    <source>
        <dbReference type="EnsemblFungi" id="EJT70670"/>
    </source>
</evidence>
<feature type="compositionally biased region" description="Basic and acidic residues" evidence="1">
    <location>
        <begin position="284"/>
        <end position="294"/>
    </location>
</feature>
<accession>J3PDX0</accession>
<feature type="region of interest" description="Disordered" evidence="1">
    <location>
        <begin position="133"/>
        <end position="180"/>
    </location>
</feature>
<reference evidence="5" key="1">
    <citation type="submission" date="2010-07" db="EMBL/GenBank/DDBJ databases">
        <title>The genome sequence of Gaeumannomyces graminis var. tritici strain R3-111a-1.</title>
        <authorList>
            <consortium name="The Broad Institute Genome Sequencing Platform"/>
            <person name="Ma L.-J."/>
            <person name="Dead R."/>
            <person name="Young S."/>
            <person name="Zeng Q."/>
            <person name="Koehrsen M."/>
            <person name="Alvarado L."/>
            <person name="Berlin A."/>
            <person name="Chapman S.B."/>
            <person name="Chen Z."/>
            <person name="Freedman E."/>
            <person name="Gellesch M."/>
            <person name="Goldberg J."/>
            <person name="Griggs A."/>
            <person name="Gujja S."/>
            <person name="Heilman E.R."/>
            <person name="Heiman D."/>
            <person name="Hepburn T."/>
            <person name="Howarth C."/>
            <person name="Jen D."/>
            <person name="Larson L."/>
            <person name="Mehta T."/>
            <person name="Neiman D."/>
            <person name="Pearson M."/>
            <person name="Roberts A."/>
            <person name="Saif S."/>
            <person name="Shea T."/>
            <person name="Shenoy N."/>
            <person name="Sisk P."/>
            <person name="Stolte C."/>
            <person name="Sykes S."/>
            <person name="Walk T."/>
            <person name="White J."/>
            <person name="Yandava C."/>
            <person name="Haas B."/>
            <person name="Nusbaum C."/>
            <person name="Birren B."/>
        </authorList>
    </citation>
    <scope>NUCLEOTIDE SEQUENCE [LARGE SCALE GENOMIC DNA]</scope>
    <source>
        <strain evidence="5">R3-111a-1</strain>
    </source>
</reference>
<evidence type="ECO:0000313" key="5">
    <source>
        <dbReference type="Proteomes" id="UP000006039"/>
    </source>
</evidence>
<feature type="compositionally biased region" description="Acidic residues" evidence="1">
    <location>
        <begin position="241"/>
        <end position="252"/>
    </location>
</feature>
<dbReference type="Pfam" id="PF09816">
    <property type="entry name" value="EAF"/>
    <property type="match status" value="1"/>
</dbReference>
<dbReference type="EnsemblFungi" id="EJT70670">
    <property type="protein sequence ID" value="EJT70670"/>
    <property type="gene ID" value="GGTG_11693"/>
</dbReference>
<evidence type="ECO:0000313" key="3">
    <source>
        <dbReference type="EMBL" id="EJT70670.1"/>
    </source>
</evidence>
<evidence type="ECO:0000259" key="2">
    <source>
        <dbReference type="Pfam" id="PF09816"/>
    </source>
</evidence>
<dbReference type="AlphaFoldDB" id="J3PDX0"/>
<keyword evidence="5" id="KW-1185">Reference proteome</keyword>
<feature type="compositionally biased region" description="Acidic residues" evidence="1">
    <location>
        <begin position="295"/>
        <end position="312"/>
    </location>
</feature>
<reference evidence="4" key="4">
    <citation type="journal article" date="2015" name="G3 (Bethesda)">
        <title>Genome sequences of three phytopathogenic species of the Magnaporthaceae family of fungi.</title>
        <authorList>
            <person name="Okagaki L.H."/>
            <person name="Nunes C.C."/>
            <person name="Sailsbery J."/>
            <person name="Clay B."/>
            <person name="Brown D."/>
            <person name="John T."/>
            <person name="Oh Y."/>
            <person name="Young N."/>
            <person name="Fitzgerald M."/>
            <person name="Haas B.J."/>
            <person name="Zeng Q."/>
            <person name="Young S."/>
            <person name="Adiconis X."/>
            <person name="Fan L."/>
            <person name="Levin J.Z."/>
            <person name="Mitchell T.K."/>
            <person name="Okubara P.A."/>
            <person name="Farman M.L."/>
            <person name="Kohn L.M."/>
            <person name="Birren B."/>
            <person name="Ma L.-J."/>
            <person name="Dean R.A."/>
        </authorList>
    </citation>
    <scope>NUCLEOTIDE SEQUENCE</scope>
    <source>
        <strain evidence="4">R3-111a-1</strain>
    </source>
</reference>
<feature type="region of interest" description="Disordered" evidence="1">
    <location>
        <begin position="42"/>
        <end position="63"/>
    </location>
</feature>
<dbReference type="InterPro" id="IPR019194">
    <property type="entry name" value="Tscrpt_elong_fac_Eaf_N"/>
</dbReference>
<proteinExistence type="predicted"/>
<dbReference type="eggNOG" id="ENOG502SEGQ">
    <property type="taxonomic scope" value="Eukaryota"/>
</dbReference>
<dbReference type="OrthoDB" id="125903at2759"/>
<evidence type="ECO:0000256" key="1">
    <source>
        <dbReference type="SAM" id="MobiDB-lite"/>
    </source>
</evidence>
<feature type="compositionally biased region" description="Acidic residues" evidence="1">
    <location>
        <begin position="333"/>
        <end position="342"/>
    </location>
</feature>
<dbReference type="STRING" id="644352.J3PDX0"/>
<reference evidence="3" key="3">
    <citation type="submission" date="2010-09" db="EMBL/GenBank/DDBJ databases">
        <title>Annotation of Gaeumannomyces graminis var. tritici R3-111a-1.</title>
        <authorList>
            <consortium name="The Broad Institute Genome Sequencing Platform"/>
            <person name="Ma L.-J."/>
            <person name="Dead R."/>
            <person name="Young S.K."/>
            <person name="Zeng Q."/>
            <person name="Gargeya S."/>
            <person name="Fitzgerald M."/>
            <person name="Haas B."/>
            <person name="Abouelleil A."/>
            <person name="Alvarado L."/>
            <person name="Arachchi H.M."/>
            <person name="Berlin A."/>
            <person name="Brown A."/>
            <person name="Chapman S.B."/>
            <person name="Chen Z."/>
            <person name="Dunbar C."/>
            <person name="Freedman E."/>
            <person name="Gearin G."/>
            <person name="Gellesch M."/>
            <person name="Goldberg J."/>
            <person name="Griggs A."/>
            <person name="Gujja S."/>
            <person name="Heiman D."/>
            <person name="Howarth C."/>
            <person name="Larson L."/>
            <person name="Lui A."/>
            <person name="MacDonald P.J.P."/>
            <person name="Mehta T."/>
            <person name="Montmayeur A."/>
            <person name="Murphy C."/>
            <person name="Neiman D."/>
            <person name="Pearson M."/>
            <person name="Priest M."/>
            <person name="Roberts A."/>
            <person name="Saif S."/>
            <person name="Shea T."/>
            <person name="Shenoy N."/>
            <person name="Sisk P."/>
            <person name="Stolte C."/>
            <person name="Sykes S."/>
            <person name="Yandava C."/>
            <person name="Wortman J."/>
            <person name="Nusbaum C."/>
            <person name="Birren B."/>
        </authorList>
    </citation>
    <scope>NUCLEOTIDE SEQUENCE</scope>
    <source>
        <strain evidence="3">R3-111a-1</strain>
    </source>
</reference>
<organism evidence="3">
    <name type="scientific">Gaeumannomyces tritici (strain R3-111a-1)</name>
    <name type="common">Wheat and barley take-all root rot fungus</name>
    <name type="synonym">Gaeumannomyces graminis var. tritici</name>
    <dbReference type="NCBI Taxonomy" id="644352"/>
    <lineage>
        <taxon>Eukaryota</taxon>
        <taxon>Fungi</taxon>
        <taxon>Dikarya</taxon>
        <taxon>Ascomycota</taxon>
        <taxon>Pezizomycotina</taxon>
        <taxon>Sordariomycetes</taxon>
        <taxon>Sordariomycetidae</taxon>
        <taxon>Magnaporthales</taxon>
        <taxon>Magnaporthaceae</taxon>
        <taxon>Gaeumannomyces</taxon>
    </lineage>
</organism>
<gene>
    <name evidence="4" type="primary">20352151</name>
    <name evidence="3" type="ORF">GGTG_11693</name>
</gene>
<feature type="domain" description="Transcription elongation factor Eaf N-terminal" evidence="2">
    <location>
        <begin position="20"/>
        <end position="118"/>
    </location>
</feature>
<dbReference type="Proteomes" id="UP000006039">
    <property type="component" value="Unassembled WGS sequence"/>
</dbReference>
<feature type="compositionally biased region" description="Pro residues" evidence="1">
    <location>
        <begin position="219"/>
        <end position="228"/>
    </location>
</feature>
<dbReference type="RefSeq" id="XP_009227848.1">
    <property type="nucleotide sequence ID" value="XM_009229584.1"/>
</dbReference>
<feature type="compositionally biased region" description="Low complexity" evidence="1">
    <location>
        <begin position="323"/>
        <end position="332"/>
    </location>
</feature>
<reference evidence="4" key="5">
    <citation type="submission" date="2018-04" db="UniProtKB">
        <authorList>
            <consortium name="EnsemblFungi"/>
        </authorList>
    </citation>
    <scope>IDENTIFICATION</scope>
    <source>
        <strain evidence="4">R3-111a-1</strain>
    </source>
</reference>
<sequence length="366" mass="38513">MSAASTASADLIDPTKPEKFPVILSDALLGRPPKEVYTGVRYNHRPGDAPPSNARIKNSTPGSGTFDLAFREADGTKYSYNGTRAIDDRQFVLIFDPNRRAFVLHRLDSLFNVNLVATPDNDDAVALREQHPYLSGHGVPPHLERKAGAATAPASVPKGAAAKRAAAKKKADGPTPAQKKKEAAAAKKVAATQKKATAAAAAAAAVAAEVEAAAAIPLPKAPPKPANPPAASKKKAKDMDSDSDEEESDDDGGLLVEYPEGMAPNQRPRPESSHFSPAFPPQIRRFEDFIQNHGDEDEDADAEADPDDDVPDAYDQIAGGQGYNAAAAAAADSEGEGDDDDLAADLEAELENALGEDMESDVSEED</sequence>
<dbReference type="HOGENOM" id="CLU_041956_0_0_1"/>
<feature type="region of interest" description="Disordered" evidence="1">
    <location>
        <begin position="217"/>
        <end position="342"/>
    </location>
</feature>
<dbReference type="EMBL" id="GL385401">
    <property type="protein sequence ID" value="EJT70670.1"/>
    <property type="molecule type" value="Genomic_DNA"/>
</dbReference>
<reference evidence="3" key="2">
    <citation type="submission" date="2010-07" db="EMBL/GenBank/DDBJ databases">
        <authorList>
            <consortium name="The Broad Institute Genome Sequencing Platform"/>
            <consortium name="Broad Institute Genome Sequencing Center for Infectious Disease"/>
            <person name="Ma L.-J."/>
            <person name="Dead R."/>
            <person name="Young S."/>
            <person name="Zeng Q."/>
            <person name="Koehrsen M."/>
            <person name="Alvarado L."/>
            <person name="Berlin A."/>
            <person name="Chapman S.B."/>
            <person name="Chen Z."/>
            <person name="Freedman E."/>
            <person name="Gellesch M."/>
            <person name="Goldberg J."/>
            <person name="Griggs A."/>
            <person name="Gujja S."/>
            <person name="Heilman E.R."/>
            <person name="Heiman D."/>
            <person name="Hepburn T."/>
            <person name="Howarth C."/>
            <person name="Jen D."/>
            <person name="Larson L."/>
            <person name="Mehta T."/>
            <person name="Neiman D."/>
            <person name="Pearson M."/>
            <person name="Roberts A."/>
            <person name="Saif S."/>
            <person name="Shea T."/>
            <person name="Shenoy N."/>
            <person name="Sisk P."/>
            <person name="Stolte C."/>
            <person name="Sykes S."/>
            <person name="Walk T."/>
            <person name="White J."/>
            <person name="Yandava C."/>
            <person name="Haas B."/>
            <person name="Nusbaum C."/>
            <person name="Birren B."/>
        </authorList>
    </citation>
    <scope>NUCLEOTIDE SEQUENCE</scope>
    <source>
        <strain evidence="3">R3-111a-1</strain>
    </source>
</reference>
<dbReference type="GeneID" id="20352151"/>
<protein>
    <recommendedName>
        <fullName evidence="2">Transcription elongation factor Eaf N-terminal domain-containing protein</fullName>
    </recommendedName>
</protein>
<dbReference type="VEuPathDB" id="FungiDB:GGTG_11693"/>